<reference evidence="2 3" key="1">
    <citation type="journal article" date="2012" name="Proc. Natl. Acad. Sci. U.S.A.">
        <title>Genome and physiology of a model Epsilonproteobacterium responsible for sulfide detoxification in marine oxygen depletion zones.</title>
        <authorList>
            <person name="Grote J."/>
            <person name="Schott T."/>
            <person name="Bruckner C.G."/>
            <person name="Glockner F.O."/>
            <person name="Jost G."/>
            <person name="Teeling H."/>
            <person name="Labrenz M."/>
            <person name="Jurgens K."/>
        </authorList>
    </citation>
    <scope>NUCLEOTIDE SEQUENCE [LARGE SCALE GENOMIC DNA]</scope>
    <source>
        <strain evidence="2 3">GD1</strain>
    </source>
</reference>
<comment type="caution">
    <text evidence="2">The sequence shown here is derived from an EMBL/GenBank/DDBJ whole genome shotgun (WGS) entry which is preliminary data.</text>
</comment>
<evidence type="ECO:0000259" key="1">
    <source>
        <dbReference type="Pfam" id="PF17792"/>
    </source>
</evidence>
<dbReference type="eggNOG" id="COG0352">
    <property type="taxonomic scope" value="Bacteria"/>
</dbReference>
<proteinExistence type="predicted"/>
<keyword evidence="3" id="KW-1185">Reference proteome</keyword>
<gene>
    <name evidence="2" type="primary">thiE</name>
    <name evidence="2" type="ORF">SMGD1_1212</name>
</gene>
<feature type="domain" description="ThiD2" evidence="1">
    <location>
        <begin position="1"/>
        <end position="118"/>
    </location>
</feature>
<sequence>MIDANLNRLKEGIRVVEDIMRYRDNNKDFSSKLKQLRHKSRIEEINQLLTHRDSINDVLRPTTKSELNRTDIKSIIIANFKRAQESSRVLEELFKLHNATYSENFKYIRYELYNLEKEIVLNESE</sequence>
<accession>B6BGV2</accession>
<dbReference type="InterPro" id="IPR041397">
    <property type="entry name" value="ThiD2"/>
</dbReference>
<accession>H1FZC2</accession>
<dbReference type="HOGENOM" id="CLU_1884736_0_0_7"/>
<dbReference type="PATRIC" id="fig|929558.5.peg.1204"/>
<dbReference type="EMBL" id="AFRZ01000001">
    <property type="protein sequence ID" value="EHP29736.1"/>
    <property type="molecule type" value="Genomic_DNA"/>
</dbReference>
<dbReference type="Proteomes" id="UP000006431">
    <property type="component" value="Unassembled WGS sequence"/>
</dbReference>
<dbReference type="AlphaFoldDB" id="B6BGV2"/>
<evidence type="ECO:0000313" key="3">
    <source>
        <dbReference type="Proteomes" id="UP000006431"/>
    </source>
</evidence>
<name>B6BGV2_SULGG</name>
<protein>
    <submittedName>
        <fullName evidence="2">Thiamine-phosphate pyrophosphorylase</fullName>
        <ecNumber evidence="2">2.5.1.3</ecNumber>
    </submittedName>
</protein>
<organism evidence="2 3">
    <name type="scientific">Sulfurimonas gotlandica (strain DSM 19862 / JCM 16533 / GD1)</name>
    <dbReference type="NCBI Taxonomy" id="929558"/>
    <lineage>
        <taxon>Bacteria</taxon>
        <taxon>Pseudomonadati</taxon>
        <taxon>Campylobacterota</taxon>
        <taxon>Epsilonproteobacteria</taxon>
        <taxon>Campylobacterales</taxon>
        <taxon>Sulfurimonadaceae</taxon>
        <taxon>Sulfurimonas</taxon>
    </lineage>
</organism>
<evidence type="ECO:0000313" key="2">
    <source>
        <dbReference type="EMBL" id="EHP29736.1"/>
    </source>
</evidence>
<dbReference type="OrthoDB" id="9812206at2"/>
<dbReference type="EC" id="2.5.1.3" evidence="2"/>
<dbReference type="STRING" id="929558.SMGD1_1212"/>
<dbReference type="GO" id="GO:0004789">
    <property type="term" value="F:thiamine-phosphate diphosphorylase activity"/>
    <property type="evidence" value="ECO:0007669"/>
    <property type="project" value="UniProtKB-EC"/>
</dbReference>
<dbReference type="Pfam" id="PF17792">
    <property type="entry name" value="ThiD2"/>
    <property type="match status" value="1"/>
</dbReference>
<keyword evidence="2" id="KW-0808">Transferase</keyword>